<keyword evidence="2" id="KW-1185">Reference proteome</keyword>
<name>A0A2B4SWS2_STYPI</name>
<evidence type="ECO:0008006" key="3">
    <source>
        <dbReference type="Google" id="ProtNLM"/>
    </source>
</evidence>
<dbReference type="EMBL" id="LSMT01000016">
    <property type="protein sequence ID" value="PFX33032.1"/>
    <property type="molecule type" value="Genomic_DNA"/>
</dbReference>
<evidence type="ECO:0000313" key="2">
    <source>
        <dbReference type="Proteomes" id="UP000225706"/>
    </source>
</evidence>
<dbReference type="Proteomes" id="UP000225706">
    <property type="component" value="Unassembled WGS sequence"/>
</dbReference>
<dbReference type="AlphaFoldDB" id="A0A2B4SWS2"/>
<evidence type="ECO:0000313" key="1">
    <source>
        <dbReference type="EMBL" id="PFX33032.1"/>
    </source>
</evidence>
<sequence>MNNEETLTGAAAAAFSLPSIPALSQAMVSRPPLPQVKPPPPLNLVDCLAKKWKLWKQTRLNFTILSNISSEDAQYQKALFLCTIGEGALEIFKAFQYAEGEDPNNVDMIVSKFQGYFTGMTNKTHEHFKFNQRNQEDGEAFDAYLTAHQNLAETSKDKPIHCEMLIRSKPVTLQVDCGATVSIIPKSRISDTWVEPSNITLQMWNKTRLMALGTCKLHLENPKTSQKYMAKFLVMEEELTPLDSIGTLPGSVQLTLKPDTEPVLQPPKRLPIELHNQTKQLDRLVHERVLAPVDQPTSLTTGVTRQRQCTEKGKSFIVHLGWKDCQTVGKRVQGHIKEIASLATTKENVDIVERNLIALHIIIEELTRYLTALLDDLQDKGDQLTVANDWYVERSMETSDFIEKTVWWISSAKEAIRQSLEKQIRLAKLWREQQQQSLHPSLMLTKFTGDPSEYSTFARSFESQVKARVSANGVHLQCLEQYFQGEPKELLKGCPHLYRNSGCIEAKKLPKEKLRSAESEVVTYTMLDPCSTSSFVLQDIVSSLGVKGTDTQLMVKTINGTKLHNAQVLNGLVIKDLKGDNQAQIKGNS</sequence>
<comment type="caution">
    <text evidence="1">The sequence shown here is derived from an EMBL/GenBank/DDBJ whole genome shotgun (WGS) entry which is preliminary data.</text>
</comment>
<organism evidence="1 2">
    <name type="scientific">Stylophora pistillata</name>
    <name type="common">Smooth cauliflower coral</name>
    <dbReference type="NCBI Taxonomy" id="50429"/>
    <lineage>
        <taxon>Eukaryota</taxon>
        <taxon>Metazoa</taxon>
        <taxon>Cnidaria</taxon>
        <taxon>Anthozoa</taxon>
        <taxon>Hexacorallia</taxon>
        <taxon>Scleractinia</taxon>
        <taxon>Astrocoeniina</taxon>
        <taxon>Pocilloporidae</taxon>
        <taxon>Stylophora</taxon>
    </lineage>
</organism>
<accession>A0A2B4SWS2</accession>
<dbReference type="PANTHER" id="PTHR47331">
    <property type="entry name" value="PHD-TYPE DOMAIN-CONTAINING PROTEIN"/>
    <property type="match status" value="1"/>
</dbReference>
<reference evidence="2" key="1">
    <citation type="journal article" date="2017" name="bioRxiv">
        <title>Comparative analysis of the genomes of Stylophora pistillata and Acropora digitifera provides evidence for extensive differences between species of corals.</title>
        <authorList>
            <person name="Voolstra C.R."/>
            <person name="Li Y."/>
            <person name="Liew Y.J."/>
            <person name="Baumgarten S."/>
            <person name="Zoccola D."/>
            <person name="Flot J.-F."/>
            <person name="Tambutte S."/>
            <person name="Allemand D."/>
            <person name="Aranda M."/>
        </authorList>
    </citation>
    <scope>NUCLEOTIDE SEQUENCE [LARGE SCALE GENOMIC DNA]</scope>
</reference>
<protein>
    <recommendedName>
        <fullName evidence="3">Peptidase A2 domain-containing protein</fullName>
    </recommendedName>
</protein>
<proteinExistence type="predicted"/>
<gene>
    <name evidence="1" type="ORF">AWC38_SpisGene2085</name>
</gene>